<comment type="caution">
    <text evidence="6">The sequence shown here is derived from an EMBL/GenBank/DDBJ whole genome shotgun (WGS) entry which is preliminary data.</text>
</comment>
<dbReference type="AlphaFoldDB" id="A0A9Q0S2D3"/>
<evidence type="ECO:0000313" key="6">
    <source>
        <dbReference type="EMBL" id="KAJ6641020.1"/>
    </source>
</evidence>
<dbReference type="PROSITE" id="PS00687">
    <property type="entry name" value="ALDEHYDE_DEHYDR_GLU"/>
    <property type="match status" value="1"/>
</dbReference>
<dbReference type="SUPFAM" id="SSF53720">
    <property type="entry name" value="ALDH-like"/>
    <property type="match status" value="1"/>
</dbReference>
<evidence type="ECO:0000313" key="7">
    <source>
        <dbReference type="Proteomes" id="UP001151699"/>
    </source>
</evidence>
<dbReference type="FunFam" id="3.40.605.10:FF:000050">
    <property type="entry name" value="Aldehyde dehydrogenase, mitochondrial"/>
    <property type="match status" value="1"/>
</dbReference>
<dbReference type="OrthoDB" id="310895at2759"/>
<comment type="similarity">
    <text evidence="1 4">Belongs to the aldehyde dehydrogenase family.</text>
</comment>
<proteinExistence type="inferred from homology"/>
<feature type="domain" description="Aldehyde dehydrogenase" evidence="5">
    <location>
        <begin position="20"/>
        <end position="481"/>
    </location>
</feature>
<dbReference type="FunFam" id="3.40.605.10:FF:000026">
    <property type="entry name" value="Aldehyde dehydrogenase, putative"/>
    <property type="match status" value="1"/>
</dbReference>
<accession>A0A9Q0S2D3</accession>
<reference evidence="6" key="1">
    <citation type="submission" date="2022-07" db="EMBL/GenBank/DDBJ databases">
        <authorList>
            <person name="Trinca V."/>
            <person name="Uliana J.V.C."/>
            <person name="Torres T.T."/>
            <person name="Ward R.J."/>
            <person name="Monesi N."/>
        </authorList>
    </citation>
    <scope>NUCLEOTIDE SEQUENCE</scope>
    <source>
        <strain evidence="6">HSMRA1968</strain>
        <tissue evidence="6">Whole embryos</tissue>
    </source>
</reference>
<evidence type="ECO:0000256" key="1">
    <source>
        <dbReference type="ARBA" id="ARBA00009986"/>
    </source>
</evidence>
<dbReference type="PANTHER" id="PTHR11699">
    <property type="entry name" value="ALDEHYDE DEHYDROGENASE-RELATED"/>
    <property type="match status" value="1"/>
</dbReference>
<dbReference type="InterPro" id="IPR016162">
    <property type="entry name" value="Ald_DH_N"/>
</dbReference>
<organism evidence="6 7">
    <name type="scientific">Pseudolycoriella hygida</name>
    <dbReference type="NCBI Taxonomy" id="35572"/>
    <lineage>
        <taxon>Eukaryota</taxon>
        <taxon>Metazoa</taxon>
        <taxon>Ecdysozoa</taxon>
        <taxon>Arthropoda</taxon>
        <taxon>Hexapoda</taxon>
        <taxon>Insecta</taxon>
        <taxon>Pterygota</taxon>
        <taxon>Neoptera</taxon>
        <taxon>Endopterygota</taxon>
        <taxon>Diptera</taxon>
        <taxon>Nematocera</taxon>
        <taxon>Sciaroidea</taxon>
        <taxon>Sciaridae</taxon>
        <taxon>Pseudolycoriella</taxon>
    </lineage>
</organism>
<dbReference type="InterPro" id="IPR015590">
    <property type="entry name" value="Aldehyde_DH_dom"/>
</dbReference>
<keyword evidence="7" id="KW-1185">Reference proteome</keyword>
<dbReference type="InterPro" id="IPR016160">
    <property type="entry name" value="Ald_DH_CS_CYS"/>
</dbReference>
<protein>
    <submittedName>
        <fullName evidence="6">Aldehyde dehydrogenase X, mitochondrial</fullName>
    </submittedName>
</protein>
<keyword evidence="2 4" id="KW-0560">Oxidoreductase</keyword>
<name>A0A9Q0S2D3_9DIPT</name>
<dbReference type="InterPro" id="IPR016163">
    <property type="entry name" value="Ald_DH_C"/>
</dbReference>
<feature type="active site" evidence="3">
    <location>
        <position position="258"/>
    </location>
</feature>
<evidence type="ECO:0000256" key="3">
    <source>
        <dbReference type="PROSITE-ProRule" id="PRU10007"/>
    </source>
</evidence>
<dbReference type="PROSITE" id="PS00070">
    <property type="entry name" value="ALDEHYDE_DEHYDR_CYS"/>
    <property type="match status" value="1"/>
</dbReference>
<dbReference type="FunFam" id="3.40.309.10:FF:000001">
    <property type="entry name" value="Mitochondrial aldehyde dehydrogenase 2"/>
    <property type="match status" value="1"/>
</dbReference>
<dbReference type="InterPro" id="IPR029510">
    <property type="entry name" value="Ald_DH_CS_GLU"/>
</dbReference>
<gene>
    <name evidence="6" type="primary">Aldh1b1_2</name>
    <name evidence="6" type="ORF">Bhyg_05953</name>
</gene>
<dbReference type="Pfam" id="PF00171">
    <property type="entry name" value="Aldedh"/>
    <property type="match status" value="1"/>
</dbReference>
<dbReference type="Proteomes" id="UP001151699">
    <property type="component" value="Chromosome B"/>
</dbReference>
<dbReference type="Gene3D" id="3.40.309.10">
    <property type="entry name" value="Aldehyde Dehydrogenase, Chain A, domain 2"/>
    <property type="match status" value="1"/>
</dbReference>
<evidence type="ECO:0000256" key="2">
    <source>
        <dbReference type="ARBA" id="ARBA00023002"/>
    </source>
</evidence>
<evidence type="ECO:0000259" key="5">
    <source>
        <dbReference type="Pfam" id="PF00171"/>
    </source>
</evidence>
<dbReference type="EMBL" id="WJQU01000002">
    <property type="protein sequence ID" value="KAJ6641020.1"/>
    <property type="molecule type" value="Genomic_DNA"/>
</dbReference>
<sequence length="487" mass="52904">MANPNQEVKYTKLFINNEFVDAVSKKTFAVNNPVNEKKIVDIAEGDKADVDLAVKAAENAFALGSPWRSSSPDVRAALLNELAKLVDRDNDIITNLLVLENGKSFLSAKYEAFSFSYFLRFYAGMADKHYGKTIPVDGSFFSYTRKEPIGVVGMILPWNAPVMMLAWKWGPALAAGCTVVTKPAEQTPLSALYIAALSKEAGFPAGVINVVSGFGPTAGAAIVSHPKIRKVAFTGSTEVGKLIMKNAADSNLKKVSLELGGKSPLVVFDDVDLDEAVPLAQEAIFINHGQVCCGGSRTYVQEGIYDEFVRRSVELAKKRKVGNPFAPDTVQGPQIDRESLNKILSYVDYGKQDGAKLEVGGNRIGDVGYFVEPTVFSNVTDEMRIAKDEIFGPVQCIIKFKTLDEVIERANQTNYGLAAGVLTKNVDTAFKFINSVEAGSVWVNCFNTIFANAPFGGYKESGIGRELGEEGLNLYLETKTVALKLKL</sequence>
<dbReference type="Gene3D" id="3.40.605.10">
    <property type="entry name" value="Aldehyde Dehydrogenase, Chain A, domain 1"/>
    <property type="match status" value="1"/>
</dbReference>
<dbReference type="GO" id="GO:0016620">
    <property type="term" value="F:oxidoreductase activity, acting on the aldehyde or oxo group of donors, NAD or NADP as acceptor"/>
    <property type="evidence" value="ECO:0007669"/>
    <property type="project" value="InterPro"/>
</dbReference>
<evidence type="ECO:0000256" key="4">
    <source>
        <dbReference type="RuleBase" id="RU003345"/>
    </source>
</evidence>
<dbReference type="InterPro" id="IPR016161">
    <property type="entry name" value="Ald_DH/histidinol_DH"/>
</dbReference>